<proteinExistence type="predicted"/>
<gene>
    <name evidence="1" type="ORF">P7D34_11175</name>
</gene>
<evidence type="ECO:0000313" key="2">
    <source>
        <dbReference type="Proteomes" id="UP001257962"/>
    </source>
</evidence>
<protein>
    <submittedName>
        <fullName evidence="1">Uncharacterized protein</fullName>
    </submittedName>
</protein>
<dbReference type="AlphaFoldDB" id="A0AAJ2IXY5"/>
<name>A0AAJ2IXY5_9LACT</name>
<comment type="caution">
    <text evidence="1">The sequence shown here is derived from an EMBL/GenBank/DDBJ whole genome shotgun (WGS) entry which is preliminary data.</text>
</comment>
<evidence type="ECO:0000313" key="1">
    <source>
        <dbReference type="EMBL" id="MDT2667764.1"/>
    </source>
</evidence>
<dbReference type="RefSeq" id="WP_279369617.1">
    <property type="nucleotide sequence ID" value="NZ_JARPXT010000011.1"/>
</dbReference>
<dbReference type="EMBL" id="JARPYC010000019">
    <property type="protein sequence ID" value="MDT2667764.1"/>
    <property type="molecule type" value="Genomic_DNA"/>
</dbReference>
<sequence length="93" mass="11248">MMFVWKILNAEKAKKLLRRHIINDEQKYIMERIKFACKKGDDIILLHNFYCSSAMDKKSYAYLQTLEGKNWIESLGYKIKEIMEDELIIKWEI</sequence>
<accession>A0AAJ2IXY5</accession>
<reference evidence="1" key="1">
    <citation type="submission" date="2023-03" db="EMBL/GenBank/DDBJ databases">
        <authorList>
            <person name="Shen W."/>
            <person name="Cai J."/>
        </authorList>
    </citation>
    <scope>NUCLEOTIDE SEQUENCE</scope>
    <source>
        <strain evidence="1">Y3</strain>
    </source>
</reference>
<organism evidence="1 2">
    <name type="scientific">Lactococcus petauri</name>
    <dbReference type="NCBI Taxonomy" id="1940789"/>
    <lineage>
        <taxon>Bacteria</taxon>
        <taxon>Bacillati</taxon>
        <taxon>Bacillota</taxon>
        <taxon>Bacilli</taxon>
        <taxon>Lactobacillales</taxon>
        <taxon>Streptococcaceae</taxon>
        <taxon>Lactococcus</taxon>
    </lineage>
</organism>
<dbReference type="Proteomes" id="UP001257962">
    <property type="component" value="Unassembled WGS sequence"/>
</dbReference>